<evidence type="ECO:0000259" key="2">
    <source>
        <dbReference type="Pfam" id="PF14678"/>
    </source>
</evidence>
<feature type="domain" description="FANCI solenoid 4" evidence="2">
    <location>
        <begin position="1121"/>
        <end position="1338"/>
    </location>
</feature>
<sequence length="1359" mass="158046">METQTSSSQTESFTRYHFFSSQEEYSTVVFEDENTKITPPTKDMSQRKDTYHDTAVSTNSNEDATTDELHCLENNNWNEANSSTNIVKDIVATGSKIMYSVSQGKYDETVTDASAHPLLPISLLCSFILEKQHNLEQEDIQTQRLLEYVCSEIQGNSDSFTLTNIIQILINELVTLYQNSIVLKVFEVVVSRVFGILSRKRGFEYQDLRWSYYRFHMSENSLNIKERVYPEQCLVSFKDIFENERDAKMDGPRSIFYVFKTILKEEKARCLVPLFLQEMKETKLPNSVGDKIIDQVLRTMKNMELQDIQRIFYKLLQFANTSCSAFDLFFTKFVVFIFQLERHCEVLDHYDSISASQDFGIRLDSHDSSTLLSFESSILKQFIFTCRNESSVGKKFLKLFRKNVRVRNTIGLAFLLVVAHNRSLCEEVFQTLIFVLQSETKAKAQFYAKSRDIQSLAFIMFPKMMERKGSLFWSEMLECLEKTTRAVVDKWNFLMAPLIEFCIYALDHEELFHSQEYGLHGLYKLCDIIQILFDSETGSQAPILDAIFRNLLNQRIDTDIGIQTIIKMESECLTNILNESFSRKVKQFFLEDFKYIRPYQGLRFIQCMLPILRLNSELCNAAIVTLKKCLAFNQSSRRKLALDGLLIFASMSETNREIEITVDELPLLLLRALSQNYMVRRNVYRKLTTSCFTHMRQSTCRHIFSIIEEHWKRYLDVSMTPIIQFALCVEYHTGFVVEPISELLQCYLRLYTLNNSVSEKDLIVQELCNSIIATDLLDLGISGQEIDLRIEEVARRKRNISRCFYHVVNILILELVCKEEFLMNSHEIELLTSLFQWKDKLELVMKSAGMAFEVDTLDTKTSGQRQSEDKPLLSSQSFKRNGPKGFHLESTIQVEKWNSIIDRIRQLKQMSPPNLGFSSDSLFAQSLRFLHKLVADEIFNAFVSDACPPKDVEQTCFEIPLWICGSWNDFEFRCSSIKSRPVLPLQNINYCLQWLSTCSLSMEEKQKVIVNSSNQLKILHPKEHLKMEKEESPQIRYLLETVSNTILNMLKESRWNETNELLNILVFIKALYHNNSSVLQYLETFSNETVSTVAFEDGHCLYKLQSLTWRTLESKISCLVDISNVIHRKLGDIGESIGNSAESWDGDNLLIGSEAVEQLLQNTTARSFELFEDVRWILKTHAIFLQTNKEACLETLCDVIQPVIRVLKNLARSHVMQWSICQSILKSLILSYKVLHDIFSIHLHHQLKPADRTCQLANFVLTEYTPVIYLFIPYINQYETSNLKKVVKESRWIPQLIFSVERLETVLIRLSKRTNTPEILRGWKRSTARDFKILDEQCDKENLKSRRIVEHDHAARHHP</sequence>
<gene>
    <name evidence="3" type="ORF">GpartN1_g716.t1</name>
</gene>
<dbReference type="EMBL" id="BQMJ01000005">
    <property type="protein sequence ID" value="GJQ08925.1"/>
    <property type="molecule type" value="Genomic_DNA"/>
</dbReference>
<dbReference type="GO" id="GO:0070182">
    <property type="term" value="F:DNA polymerase binding"/>
    <property type="evidence" value="ECO:0007669"/>
    <property type="project" value="TreeGrafter"/>
</dbReference>
<evidence type="ECO:0000313" key="4">
    <source>
        <dbReference type="Proteomes" id="UP001061958"/>
    </source>
</evidence>
<reference evidence="3" key="1">
    <citation type="journal article" date="2022" name="Proc. Natl. Acad. Sci. U.S.A.">
        <title>Life cycle and functional genomics of the unicellular red alga Galdieria for elucidating algal and plant evolution and industrial use.</title>
        <authorList>
            <person name="Hirooka S."/>
            <person name="Itabashi T."/>
            <person name="Ichinose T.M."/>
            <person name="Onuma R."/>
            <person name="Fujiwara T."/>
            <person name="Yamashita S."/>
            <person name="Jong L.W."/>
            <person name="Tomita R."/>
            <person name="Iwane A.H."/>
            <person name="Miyagishima S.Y."/>
        </authorList>
    </citation>
    <scope>NUCLEOTIDE SEQUENCE</scope>
    <source>
        <strain evidence="3">NBRC 102759</strain>
    </source>
</reference>
<dbReference type="PANTHER" id="PTHR21818">
    <property type="entry name" value="BC025462 PROTEIN"/>
    <property type="match status" value="1"/>
</dbReference>
<dbReference type="Pfam" id="PF14678">
    <property type="entry name" value="FANCI_S4"/>
    <property type="match status" value="1"/>
</dbReference>
<evidence type="ECO:0000313" key="3">
    <source>
        <dbReference type="EMBL" id="GJQ08925.1"/>
    </source>
</evidence>
<dbReference type="Proteomes" id="UP001061958">
    <property type="component" value="Unassembled WGS sequence"/>
</dbReference>
<keyword evidence="4" id="KW-1185">Reference proteome</keyword>
<dbReference type="InterPro" id="IPR026171">
    <property type="entry name" value="FANCI"/>
</dbReference>
<evidence type="ECO:0000256" key="1">
    <source>
        <dbReference type="SAM" id="MobiDB-lite"/>
    </source>
</evidence>
<feature type="region of interest" description="Disordered" evidence="1">
    <location>
        <begin position="861"/>
        <end position="882"/>
    </location>
</feature>
<comment type="caution">
    <text evidence="3">The sequence shown here is derived from an EMBL/GenBank/DDBJ whole genome shotgun (WGS) entry which is preliminary data.</text>
</comment>
<proteinExistence type="predicted"/>
<dbReference type="PANTHER" id="PTHR21818:SF0">
    <property type="entry name" value="FANCONI ANEMIA GROUP I PROTEIN"/>
    <property type="match status" value="1"/>
</dbReference>
<protein>
    <recommendedName>
        <fullName evidence="2">FANCI solenoid 4 domain-containing protein</fullName>
    </recommendedName>
</protein>
<dbReference type="OrthoDB" id="1736969at2759"/>
<dbReference type="GO" id="GO:0006281">
    <property type="term" value="P:DNA repair"/>
    <property type="evidence" value="ECO:0007669"/>
    <property type="project" value="InterPro"/>
</dbReference>
<dbReference type="InterPro" id="IPR029314">
    <property type="entry name" value="FANCI_S4"/>
</dbReference>
<reference evidence="3" key="2">
    <citation type="submission" date="2022-01" db="EMBL/GenBank/DDBJ databases">
        <authorList>
            <person name="Hirooka S."/>
            <person name="Miyagishima S.Y."/>
        </authorList>
    </citation>
    <scope>NUCLEOTIDE SEQUENCE</scope>
    <source>
        <strain evidence="3">NBRC 102759</strain>
    </source>
</reference>
<organism evidence="3 4">
    <name type="scientific">Galdieria partita</name>
    <dbReference type="NCBI Taxonomy" id="83374"/>
    <lineage>
        <taxon>Eukaryota</taxon>
        <taxon>Rhodophyta</taxon>
        <taxon>Bangiophyceae</taxon>
        <taxon>Galdieriales</taxon>
        <taxon>Galdieriaceae</taxon>
        <taxon>Galdieria</taxon>
    </lineage>
</organism>
<accession>A0A9C7PR11</accession>
<name>A0A9C7PR11_9RHOD</name>